<dbReference type="GO" id="GO:0000785">
    <property type="term" value="C:chromatin"/>
    <property type="evidence" value="ECO:0007669"/>
    <property type="project" value="TreeGrafter"/>
</dbReference>
<dbReference type="Gene3D" id="3.30.160.360">
    <property type="match status" value="1"/>
</dbReference>
<evidence type="ECO:0000313" key="18">
    <source>
        <dbReference type="EnsemblPlants" id="Kaladp0037s0518.1.v1.1"/>
    </source>
</evidence>
<dbReference type="InterPro" id="IPR003889">
    <property type="entry name" value="FYrich_C"/>
</dbReference>
<proteinExistence type="inferred from homology"/>
<keyword evidence="6" id="KW-0223">Dioxygenase</keyword>
<reference evidence="18" key="1">
    <citation type="submission" date="2021-01" db="UniProtKB">
        <authorList>
            <consortium name="EnsemblPlants"/>
        </authorList>
    </citation>
    <scope>IDENTIFICATION</scope>
</reference>
<dbReference type="Gramene" id="Kaladp0037s0518.4.v1.1">
    <property type="protein sequence ID" value="Kaladp0037s0518.4.v1.1"/>
    <property type="gene ID" value="Kaladp0037s0518.v1.1"/>
</dbReference>
<dbReference type="GO" id="GO:0051093">
    <property type="term" value="P:negative regulation of developmental process"/>
    <property type="evidence" value="ECO:0007669"/>
    <property type="project" value="UniProtKB-ARBA"/>
</dbReference>
<dbReference type="EnsemblPlants" id="Kaladp0037s0518.2.v1.1">
    <property type="protein sequence ID" value="Kaladp0037s0518.2.v1.1"/>
    <property type="gene ID" value="Kaladp0037s0518.v1.1"/>
</dbReference>
<dbReference type="InterPro" id="IPR003347">
    <property type="entry name" value="JmjC_dom"/>
</dbReference>
<accession>A0A7N0TJ12</accession>
<evidence type="ECO:0000256" key="2">
    <source>
        <dbReference type="ARBA" id="ARBA00004123"/>
    </source>
</evidence>
<dbReference type="GO" id="GO:0005634">
    <property type="term" value="C:nucleus"/>
    <property type="evidence" value="ECO:0007669"/>
    <property type="project" value="UniProtKB-SubCell"/>
</dbReference>
<keyword evidence="9" id="KW-0805">Transcription regulation</keyword>
<evidence type="ECO:0000256" key="15">
    <source>
        <dbReference type="SAM" id="MobiDB-lite"/>
    </source>
</evidence>
<feature type="compositionally biased region" description="Low complexity" evidence="15">
    <location>
        <begin position="687"/>
        <end position="699"/>
    </location>
</feature>
<dbReference type="Proteomes" id="UP000594263">
    <property type="component" value="Unplaced"/>
</dbReference>
<keyword evidence="10" id="KW-0804">Transcription</keyword>
<dbReference type="Gene3D" id="2.60.120.650">
    <property type="entry name" value="Cupin"/>
    <property type="match status" value="1"/>
</dbReference>
<dbReference type="FunFam" id="3.30.160.360:FF:000005">
    <property type="entry name" value="Putative lysine-specific demethylase JMJ16"/>
    <property type="match status" value="1"/>
</dbReference>
<keyword evidence="4" id="KW-0479">Metal-binding</keyword>
<dbReference type="PROSITE" id="PS51543">
    <property type="entry name" value="FYRC"/>
    <property type="match status" value="1"/>
</dbReference>
<dbReference type="PROSITE" id="PS51183">
    <property type="entry name" value="JMJN"/>
    <property type="match status" value="1"/>
</dbReference>
<dbReference type="InterPro" id="IPR003888">
    <property type="entry name" value="FYrich_N"/>
</dbReference>
<dbReference type="Pfam" id="PF02928">
    <property type="entry name" value="zf-C5HC2"/>
    <property type="match status" value="1"/>
</dbReference>
<comment type="catalytic activity">
    <reaction evidence="14">
        <text>N(6),N(6),N(6)-trimethyl-L-lysyl(4)-[histone H3] + 2-oxoglutarate + O2 = N(6),N(6)-dimethyl-L-lysyl(4)-[histone H3] + formaldehyde + succinate + CO2</text>
        <dbReference type="Rhea" id="RHEA:60212"/>
        <dbReference type="Rhea" id="RHEA-COMP:15537"/>
        <dbReference type="Rhea" id="RHEA-COMP:15540"/>
        <dbReference type="ChEBI" id="CHEBI:15379"/>
        <dbReference type="ChEBI" id="CHEBI:16526"/>
        <dbReference type="ChEBI" id="CHEBI:16810"/>
        <dbReference type="ChEBI" id="CHEBI:16842"/>
        <dbReference type="ChEBI" id="CHEBI:30031"/>
        <dbReference type="ChEBI" id="CHEBI:61961"/>
        <dbReference type="ChEBI" id="CHEBI:61976"/>
    </reaction>
    <physiologicalReaction direction="left-to-right" evidence="14">
        <dbReference type="Rhea" id="RHEA:60213"/>
    </physiologicalReaction>
</comment>
<keyword evidence="19" id="KW-1185">Reference proteome</keyword>
<dbReference type="OMA" id="WINYAGC"/>
<evidence type="ECO:0000256" key="8">
    <source>
        <dbReference type="ARBA" id="ARBA00023004"/>
    </source>
</evidence>
<feature type="domain" description="JmjN" evidence="16">
    <location>
        <begin position="142"/>
        <end position="183"/>
    </location>
</feature>
<evidence type="ECO:0000256" key="3">
    <source>
        <dbReference type="ARBA" id="ARBA00006801"/>
    </source>
</evidence>
<comment type="catalytic activity">
    <reaction evidence="13">
        <text>N(6)-methyl-L-lysyl(4)-[histone H3] + 2-oxoglutarate + O2 = L-lysyl(4)-[histone H3] + formaldehyde + succinate + CO2</text>
        <dbReference type="Rhea" id="RHEA:60220"/>
        <dbReference type="Rhea" id="RHEA-COMP:15543"/>
        <dbReference type="Rhea" id="RHEA-COMP:15547"/>
        <dbReference type="ChEBI" id="CHEBI:15379"/>
        <dbReference type="ChEBI" id="CHEBI:16526"/>
        <dbReference type="ChEBI" id="CHEBI:16810"/>
        <dbReference type="ChEBI" id="CHEBI:16842"/>
        <dbReference type="ChEBI" id="CHEBI:29969"/>
        <dbReference type="ChEBI" id="CHEBI:30031"/>
        <dbReference type="ChEBI" id="CHEBI:61929"/>
    </reaction>
    <physiologicalReaction direction="left-to-right" evidence="13">
        <dbReference type="Rhea" id="RHEA:60221"/>
    </physiologicalReaction>
</comment>
<keyword evidence="5" id="KW-0156">Chromatin regulator</keyword>
<dbReference type="PROSITE" id="PS51184">
    <property type="entry name" value="JMJC"/>
    <property type="match status" value="1"/>
</dbReference>
<feature type="compositionally biased region" description="Polar residues" evidence="15">
    <location>
        <begin position="961"/>
        <end position="982"/>
    </location>
</feature>
<evidence type="ECO:0000259" key="16">
    <source>
        <dbReference type="PROSITE" id="PS51183"/>
    </source>
</evidence>
<dbReference type="SMART" id="SM00558">
    <property type="entry name" value="JmjC"/>
    <property type="match status" value="1"/>
</dbReference>
<keyword evidence="8" id="KW-0408">Iron</keyword>
<evidence type="ECO:0008006" key="20">
    <source>
        <dbReference type="Google" id="ProtNLM"/>
    </source>
</evidence>
<evidence type="ECO:0000256" key="5">
    <source>
        <dbReference type="ARBA" id="ARBA00022853"/>
    </source>
</evidence>
<keyword evidence="11" id="KW-0539">Nucleus</keyword>
<dbReference type="SMART" id="SM00541">
    <property type="entry name" value="FYRN"/>
    <property type="match status" value="1"/>
</dbReference>
<comment type="catalytic activity">
    <reaction evidence="12">
        <text>N(6),N(6)-dimethyl-L-lysyl(4)-[histone H3] + 2-oxoglutarate + O2 = N(6)-methyl-L-lysyl(4)-[histone H3] + formaldehyde + succinate + CO2</text>
        <dbReference type="Rhea" id="RHEA:60216"/>
        <dbReference type="Rhea" id="RHEA-COMP:15540"/>
        <dbReference type="Rhea" id="RHEA-COMP:15543"/>
        <dbReference type="ChEBI" id="CHEBI:15379"/>
        <dbReference type="ChEBI" id="CHEBI:16526"/>
        <dbReference type="ChEBI" id="CHEBI:16810"/>
        <dbReference type="ChEBI" id="CHEBI:16842"/>
        <dbReference type="ChEBI" id="CHEBI:30031"/>
        <dbReference type="ChEBI" id="CHEBI:61929"/>
        <dbReference type="ChEBI" id="CHEBI:61976"/>
    </reaction>
    <physiologicalReaction direction="left-to-right" evidence="12">
        <dbReference type="Rhea" id="RHEA:60217"/>
    </physiologicalReaction>
</comment>
<evidence type="ECO:0000256" key="12">
    <source>
        <dbReference type="ARBA" id="ARBA00050619"/>
    </source>
</evidence>
<dbReference type="Pfam" id="PF02373">
    <property type="entry name" value="JmjC"/>
    <property type="match status" value="1"/>
</dbReference>
<feature type="domain" description="JmjC" evidence="17">
    <location>
        <begin position="349"/>
        <end position="515"/>
    </location>
</feature>
<feature type="region of interest" description="Disordered" evidence="15">
    <location>
        <begin position="958"/>
        <end position="990"/>
    </location>
</feature>
<dbReference type="InterPro" id="IPR003349">
    <property type="entry name" value="JmjN"/>
</dbReference>
<sequence length="1409" mass="155992">MGTEFMVSCVQDEDMDFPAIPPGFGPIPSFSLKRVEYSDKMIACSASISTSESQSTQVETEVDISDAAKIKRSLRRKPCINYTQFDKSSGDESDFEKFNNNSSSEPCLTKGVIRGCPECSRCQKVSARWRPDDAHRPILEDAPVFYPKEEEFEDTIKYIASIRPFAEPYGICRIVPPPSWKPPFPLLEKNIWENSKFATRVQRLEKLQNRGSMKKISKADNHMRKKRRKGVKDGGFSGGDSSGIGEAGFNETDTFGFEPGPEFTLSSFQKYADDFKQQYFSKNAIDTNFGGNDGEPFEPSVEAIEGEYWRVVEKPTEEIEVLYGADLETGSFGSGFPKMSSQDSSSVDQYTKSGWNLNNFPRLPGSVLSYENGDISGVLVPWLYIGMCFSSFCWHVEDHHLYSLNYMHWGAPKLWYGVPGKDALKLEAAMRKHLPDLFKEQPDLLHKLVTQLSPSILKLEEVPIYRCVQNKGEFVLTFPRAYHSGFNCGFNCAEAVNVAPVDWLPHGQNAIELYREQGRKTSISHDKLLLGAAREAVRAHWEINLLKKNTPDNLRWKSVCGKDGVLARAFKARVEIERVKREFICKSSRAEKMESDFDASTEKECSVCFFDLHLSAAACPCAPNKFACLDHAKQFCGCDWDAKYFLFRYDINELNILVDALEGKLSAVYRWARLDLGLALSSHLSKGLSQVSGSSGTSSLIPRMPSLNEIPAPEAMTSKASVKTEPAETLINSSNVLSSCGLTSLSPSTDSTSLTTSTISRGILVSSMSAVSCGSVSTLVPSVPVSTSAPSGSCTTPIHGGSTSFSVCNMSAKIQTSTGVPALSSTSRLIRYVSTNNIQSVTTSVPGRLTNVNPLTGSVNMSFCCRPIKLPTQASHVQLEKPAEALLALEVPKVLPTPAEVINGAVASCNLSLKIKKLGTDPVLSDPHSKVSMCQLSQEDTSYAASSESTNLNIKELQSAGPGNTISTDAMTGESRTPNTSRVKGCQSDFSGRLTDSNEKMSLCHNRELNLTTPVTTAMVKDEGHENELVDMEKDWYPCSGKVEDQGLRTSNTAGSPSIKGLEGRLIADNNRHLKYSSLMIETTDYKEERFAADVDKQVKDSQLRIEETNANLGGEASSVRLSKSFYYQRIDSENKNGILLHRNNVRLVESAKPIVETVAHEHNNSDISFRQKGLRMAKVVRRISCNVEPLEYGTIVPGKAWCNSHAIFPKGYKSRIKYLSFLDPGVMSYYVSEIVDGGRVGPLFMVSLEDCLTEVFVHVSATRCWEMVRDKVNQEISRLHKLGRLNLPPLQPPGSVDGLEMFGFSSPSLVQAIEALDNCRACTEYWNSRPYSRFQIQFQENLQSKIGEDSIARLTPKDTDTMLGSLLKKASPEELQCLYTVMNTDMSTTSDPNTFKYLLSNEIQKHLR</sequence>
<dbReference type="Pfam" id="PF05965">
    <property type="entry name" value="FYRC"/>
    <property type="match status" value="1"/>
</dbReference>
<dbReference type="Gramene" id="Kaladp0037s0518.3.v1.1">
    <property type="protein sequence ID" value="Kaladp0037s0518.3.v1.1"/>
    <property type="gene ID" value="Kaladp0037s0518.v1.1"/>
</dbReference>
<evidence type="ECO:0000256" key="9">
    <source>
        <dbReference type="ARBA" id="ARBA00023015"/>
    </source>
</evidence>
<dbReference type="EnsemblPlants" id="Kaladp0037s0518.1.v1.1">
    <property type="protein sequence ID" value="Kaladp0037s0518.1.v1.1"/>
    <property type="gene ID" value="Kaladp0037s0518.v1.1"/>
</dbReference>
<comment type="cofactor">
    <cofactor evidence="1">
        <name>Fe(2+)</name>
        <dbReference type="ChEBI" id="CHEBI:29033"/>
    </cofactor>
</comment>
<dbReference type="PANTHER" id="PTHR10694:SF113">
    <property type="entry name" value="PROTEIN JUMONJI"/>
    <property type="match status" value="1"/>
</dbReference>
<dbReference type="EnsemblPlants" id="Kaladp0037s0518.3.v1.1">
    <property type="protein sequence ID" value="Kaladp0037s0518.3.v1.1"/>
    <property type="gene ID" value="Kaladp0037s0518.v1.1"/>
</dbReference>
<evidence type="ECO:0000256" key="6">
    <source>
        <dbReference type="ARBA" id="ARBA00022964"/>
    </source>
</evidence>
<evidence type="ECO:0000256" key="1">
    <source>
        <dbReference type="ARBA" id="ARBA00001954"/>
    </source>
</evidence>
<dbReference type="Gramene" id="Kaladp0037s0518.2.v1.1">
    <property type="protein sequence ID" value="Kaladp0037s0518.2.v1.1"/>
    <property type="gene ID" value="Kaladp0037s0518.v1.1"/>
</dbReference>
<dbReference type="GO" id="GO:0034647">
    <property type="term" value="F:histone H3K4me/H3K4me2/H3K4me3 demethylase activity"/>
    <property type="evidence" value="ECO:0007669"/>
    <property type="project" value="TreeGrafter"/>
</dbReference>
<evidence type="ECO:0000313" key="19">
    <source>
        <dbReference type="Proteomes" id="UP000594263"/>
    </source>
</evidence>
<protein>
    <recommendedName>
        <fullName evidence="20">Lysine-specific demethylase JMJ16</fullName>
    </recommendedName>
</protein>
<keyword evidence="7" id="KW-0560">Oxidoreductase</keyword>
<dbReference type="GO" id="GO:0045814">
    <property type="term" value="P:negative regulation of gene expression, epigenetic"/>
    <property type="evidence" value="ECO:0007669"/>
    <property type="project" value="UniProtKB-ARBA"/>
</dbReference>
<dbReference type="InterPro" id="IPR004198">
    <property type="entry name" value="Znf_C5HC2"/>
</dbReference>
<dbReference type="GO" id="GO:0048731">
    <property type="term" value="P:system development"/>
    <property type="evidence" value="ECO:0007669"/>
    <property type="project" value="UniProtKB-ARBA"/>
</dbReference>
<dbReference type="Pfam" id="PF05964">
    <property type="entry name" value="FYRN"/>
    <property type="match status" value="1"/>
</dbReference>
<evidence type="ECO:0000256" key="7">
    <source>
        <dbReference type="ARBA" id="ARBA00023002"/>
    </source>
</evidence>
<comment type="similarity">
    <text evidence="3">Belongs to the JARID1 histone demethylase family.</text>
</comment>
<dbReference type="Pfam" id="PF02375">
    <property type="entry name" value="JmjN"/>
    <property type="match status" value="1"/>
</dbReference>
<dbReference type="GO" id="GO:0046872">
    <property type="term" value="F:metal ion binding"/>
    <property type="evidence" value="ECO:0007669"/>
    <property type="project" value="UniProtKB-KW"/>
</dbReference>
<dbReference type="SMART" id="SM00542">
    <property type="entry name" value="FYRC"/>
    <property type="match status" value="1"/>
</dbReference>
<dbReference type="Gramene" id="Kaladp0037s0518.1.v1.1">
    <property type="protein sequence ID" value="Kaladp0037s0518.1.v1.1"/>
    <property type="gene ID" value="Kaladp0037s0518.v1.1"/>
</dbReference>
<evidence type="ECO:0000259" key="17">
    <source>
        <dbReference type="PROSITE" id="PS51184"/>
    </source>
</evidence>
<comment type="subcellular location">
    <subcellularLocation>
        <location evidence="2">Nucleus</location>
    </subcellularLocation>
</comment>
<evidence type="ECO:0000256" key="11">
    <source>
        <dbReference type="ARBA" id="ARBA00023242"/>
    </source>
</evidence>
<evidence type="ECO:0000256" key="4">
    <source>
        <dbReference type="ARBA" id="ARBA00022723"/>
    </source>
</evidence>
<dbReference type="SUPFAM" id="SSF51197">
    <property type="entry name" value="Clavaminate synthase-like"/>
    <property type="match status" value="1"/>
</dbReference>
<feature type="region of interest" description="Disordered" evidence="15">
    <location>
        <begin position="212"/>
        <end position="253"/>
    </location>
</feature>
<dbReference type="EnsemblPlants" id="Kaladp0037s0518.4.v1.1">
    <property type="protein sequence ID" value="Kaladp0037s0518.4.v1.1"/>
    <property type="gene ID" value="Kaladp0037s0518.v1.1"/>
</dbReference>
<evidence type="ECO:0000256" key="14">
    <source>
        <dbReference type="ARBA" id="ARBA00051640"/>
    </source>
</evidence>
<name>A0A7N0TJ12_KALFE</name>
<feature type="compositionally biased region" description="Gly residues" evidence="15">
    <location>
        <begin position="233"/>
        <end position="246"/>
    </location>
</feature>
<dbReference type="PANTHER" id="PTHR10694">
    <property type="entry name" value="LYSINE-SPECIFIC DEMETHYLASE"/>
    <property type="match status" value="1"/>
</dbReference>
<feature type="region of interest" description="Disordered" evidence="15">
    <location>
        <begin position="687"/>
        <end position="706"/>
    </location>
</feature>
<evidence type="ECO:0000256" key="13">
    <source>
        <dbReference type="ARBA" id="ARBA00050935"/>
    </source>
</evidence>
<dbReference type="SMART" id="SM00545">
    <property type="entry name" value="JmjN"/>
    <property type="match status" value="1"/>
</dbReference>
<organism evidence="18 19">
    <name type="scientific">Kalanchoe fedtschenkoi</name>
    <name type="common">Lavender scallops</name>
    <name type="synonym">South American air plant</name>
    <dbReference type="NCBI Taxonomy" id="63787"/>
    <lineage>
        <taxon>Eukaryota</taxon>
        <taxon>Viridiplantae</taxon>
        <taxon>Streptophyta</taxon>
        <taxon>Embryophyta</taxon>
        <taxon>Tracheophyta</taxon>
        <taxon>Spermatophyta</taxon>
        <taxon>Magnoliopsida</taxon>
        <taxon>eudicotyledons</taxon>
        <taxon>Gunneridae</taxon>
        <taxon>Pentapetalae</taxon>
        <taxon>Saxifragales</taxon>
        <taxon>Crassulaceae</taxon>
        <taxon>Kalanchoe</taxon>
    </lineage>
</organism>
<dbReference type="PROSITE" id="PS51542">
    <property type="entry name" value="FYRN"/>
    <property type="match status" value="1"/>
</dbReference>
<evidence type="ECO:0000256" key="10">
    <source>
        <dbReference type="ARBA" id="ARBA00023163"/>
    </source>
</evidence>